<keyword evidence="1" id="KW-0472">Membrane</keyword>
<accession>A0A916XU59</accession>
<keyword evidence="4" id="KW-1185">Reference proteome</keyword>
<organism evidence="3 4">
    <name type="scientific">Aureimonas glaciei</name>
    <dbReference type="NCBI Taxonomy" id="1776957"/>
    <lineage>
        <taxon>Bacteria</taxon>
        <taxon>Pseudomonadati</taxon>
        <taxon>Pseudomonadota</taxon>
        <taxon>Alphaproteobacteria</taxon>
        <taxon>Hyphomicrobiales</taxon>
        <taxon>Aurantimonadaceae</taxon>
        <taxon>Aureimonas</taxon>
    </lineage>
</organism>
<dbReference type="Proteomes" id="UP000613160">
    <property type="component" value="Unassembled WGS sequence"/>
</dbReference>
<keyword evidence="1" id="KW-0812">Transmembrane</keyword>
<dbReference type="NCBIfam" id="TIGR02186">
    <property type="entry name" value="alph_Pro_TM"/>
    <property type="match status" value="1"/>
</dbReference>
<feature type="signal peptide" evidence="2">
    <location>
        <begin position="1"/>
        <end position="21"/>
    </location>
</feature>
<feature type="transmembrane region" description="Helical" evidence="1">
    <location>
        <begin position="259"/>
        <end position="280"/>
    </location>
</feature>
<name>A0A916XU59_9HYPH</name>
<evidence type="ECO:0000313" key="4">
    <source>
        <dbReference type="Proteomes" id="UP000613160"/>
    </source>
</evidence>
<evidence type="ECO:0000256" key="2">
    <source>
        <dbReference type="SAM" id="SignalP"/>
    </source>
</evidence>
<comment type="caution">
    <text evidence="3">The sequence shown here is derived from an EMBL/GenBank/DDBJ whole genome shotgun (WGS) entry which is preliminary data.</text>
</comment>
<reference evidence="3" key="2">
    <citation type="submission" date="2020-09" db="EMBL/GenBank/DDBJ databases">
        <authorList>
            <person name="Sun Q."/>
            <person name="Zhou Y."/>
        </authorList>
    </citation>
    <scope>NUCLEOTIDE SEQUENCE</scope>
    <source>
        <strain evidence="3">CGMCC 1.15493</strain>
    </source>
</reference>
<evidence type="ECO:0008006" key="5">
    <source>
        <dbReference type="Google" id="ProtNLM"/>
    </source>
</evidence>
<feature type="chain" id="PRO_5037035554" description="TIGR02186 family protein" evidence="2">
    <location>
        <begin position="22"/>
        <end position="283"/>
    </location>
</feature>
<proteinExistence type="predicted"/>
<reference evidence="3" key="1">
    <citation type="journal article" date="2014" name="Int. J. Syst. Evol. Microbiol.">
        <title>Complete genome sequence of Corynebacterium casei LMG S-19264T (=DSM 44701T), isolated from a smear-ripened cheese.</title>
        <authorList>
            <consortium name="US DOE Joint Genome Institute (JGI-PGF)"/>
            <person name="Walter F."/>
            <person name="Albersmeier A."/>
            <person name="Kalinowski J."/>
            <person name="Ruckert C."/>
        </authorList>
    </citation>
    <scope>NUCLEOTIDE SEQUENCE</scope>
    <source>
        <strain evidence="3">CGMCC 1.15493</strain>
    </source>
</reference>
<evidence type="ECO:0000256" key="1">
    <source>
        <dbReference type="SAM" id="Phobius"/>
    </source>
</evidence>
<keyword evidence="2" id="KW-0732">Signal</keyword>
<gene>
    <name evidence="3" type="ORF">GCM10011335_10130</name>
</gene>
<dbReference type="Pfam" id="PF09608">
    <property type="entry name" value="Alph_Pro_TM"/>
    <property type="match status" value="1"/>
</dbReference>
<dbReference type="InterPro" id="IPR019088">
    <property type="entry name" value="CHP02186-rel_TM"/>
</dbReference>
<dbReference type="AlphaFoldDB" id="A0A916XU59"/>
<dbReference type="EMBL" id="BMJJ01000002">
    <property type="protein sequence ID" value="GGD09247.1"/>
    <property type="molecule type" value="Genomic_DNA"/>
</dbReference>
<protein>
    <recommendedName>
        <fullName evidence="5">TIGR02186 family protein</fullName>
    </recommendedName>
</protein>
<evidence type="ECO:0000313" key="3">
    <source>
        <dbReference type="EMBL" id="GGD09247.1"/>
    </source>
</evidence>
<sequence length="283" mass="30681">MRAPALALAALGLLLPAATTAADEPTRTAQATTAQAMPAPSEATPGLNETFEIGLSTEQIVIASNFSGARLVVFGALDNADGRILRQGGYDIVVVLEGPKTPLVVREKERVLGLWVNRGSETFNSAPASYTLASTRRLTDIAPQKLLDQLSVGIESLRTDLGRDAETVAPNRDEYANAMRRIRIERGLYQQSFGSIEFVSTTLFRADLVLPADLPVGIHTARALLFRNGVFLRERNVPLRVVKSGFETTVSNLAERHGFLYGVFAVALAIVTGWFGRLAFKRD</sequence>
<keyword evidence="1" id="KW-1133">Transmembrane helix</keyword>